<reference evidence="1 2" key="1">
    <citation type="journal article" date="2024" name="IMA Fungus">
        <title>Apiospora arundinis, a panoply of carbohydrate-active enzymes and secondary metabolites.</title>
        <authorList>
            <person name="Sorensen T."/>
            <person name="Petersen C."/>
            <person name="Muurmann A.T."/>
            <person name="Christiansen J.V."/>
            <person name="Brundto M.L."/>
            <person name="Overgaard C.K."/>
            <person name="Boysen A.T."/>
            <person name="Wollenberg R.D."/>
            <person name="Larsen T.O."/>
            <person name="Sorensen J.L."/>
            <person name="Nielsen K.L."/>
            <person name="Sondergaard T.E."/>
        </authorList>
    </citation>
    <scope>NUCLEOTIDE SEQUENCE [LARGE SCALE GENOMIC DNA]</scope>
    <source>
        <strain evidence="1 2">AAU 773</strain>
    </source>
</reference>
<comment type="caution">
    <text evidence="1">The sequence shown here is derived from an EMBL/GenBank/DDBJ whole genome shotgun (WGS) entry which is preliminary data.</text>
</comment>
<proteinExistence type="predicted"/>
<sequence length="230" mass="26703">MRSVRRVTLFTDVNIVYKLCYHIDTSATPVQRKTVLMLQPGEPEPEWTHRLETEPQTAGACPRCVEKLLQSRKQLEHEKKENWSHWLDEECDKAFDAFFTVEKELLAQFIENCKKAVLQDLNSYHTEPLASYRRKVHHMILFGKEMQREVSTHRNPNSEVVDAAILVLGGEFIYKDIWKDKTSSKLRDGLEKAVPAIMTQVLAMRPNKDLDEDIRATMAVEFMKAGITWV</sequence>
<gene>
    <name evidence="1" type="ORF">PGQ11_013711</name>
</gene>
<accession>A0ABR2HR99</accession>
<name>A0ABR2HR99_9PEZI</name>
<evidence type="ECO:0000313" key="1">
    <source>
        <dbReference type="EMBL" id="KAK8851232.1"/>
    </source>
</evidence>
<dbReference type="Proteomes" id="UP001390339">
    <property type="component" value="Unassembled WGS sequence"/>
</dbReference>
<protein>
    <submittedName>
        <fullName evidence="1">Uncharacterized protein</fullName>
    </submittedName>
</protein>
<evidence type="ECO:0000313" key="2">
    <source>
        <dbReference type="Proteomes" id="UP001390339"/>
    </source>
</evidence>
<keyword evidence="2" id="KW-1185">Reference proteome</keyword>
<organism evidence="1 2">
    <name type="scientific">Apiospora arundinis</name>
    <dbReference type="NCBI Taxonomy" id="335852"/>
    <lineage>
        <taxon>Eukaryota</taxon>
        <taxon>Fungi</taxon>
        <taxon>Dikarya</taxon>
        <taxon>Ascomycota</taxon>
        <taxon>Pezizomycotina</taxon>
        <taxon>Sordariomycetes</taxon>
        <taxon>Xylariomycetidae</taxon>
        <taxon>Amphisphaeriales</taxon>
        <taxon>Apiosporaceae</taxon>
        <taxon>Apiospora</taxon>
    </lineage>
</organism>
<dbReference type="EMBL" id="JAPCWZ010000009">
    <property type="protein sequence ID" value="KAK8851232.1"/>
    <property type="molecule type" value="Genomic_DNA"/>
</dbReference>